<dbReference type="Pfam" id="PF20050">
    <property type="entry name" value="DUF6452"/>
    <property type="match status" value="1"/>
</dbReference>
<dbReference type="RefSeq" id="WP_106147435.1">
    <property type="nucleotide sequence ID" value="NZ_PVYX01000002.1"/>
</dbReference>
<evidence type="ECO:0000313" key="2">
    <source>
        <dbReference type="Proteomes" id="UP000237640"/>
    </source>
</evidence>
<accession>A0A2T0MDF9</accession>
<dbReference type="InterPro" id="IPR045607">
    <property type="entry name" value="DUF6452"/>
</dbReference>
<protein>
    <submittedName>
        <fullName evidence="1">Uncharacterized protein</fullName>
    </submittedName>
</protein>
<organism evidence="1 2">
    <name type="scientific">Flagellimonas meridianipacifica</name>
    <dbReference type="NCBI Taxonomy" id="1080225"/>
    <lineage>
        <taxon>Bacteria</taxon>
        <taxon>Pseudomonadati</taxon>
        <taxon>Bacteroidota</taxon>
        <taxon>Flavobacteriia</taxon>
        <taxon>Flavobacteriales</taxon>
        <taxon>Flavobacteriaceae</taxon>
        <taxon>Flagellimonas</taxon>
    </lineage>
</organism>
<dbReference type="AlphaFoldDB" id="A0A2T0MDF9"/>
<comment type="caution">
    <text evidence="1">The sequence shown here is derived from an EMBL/GenBank/DDBJ whole genome shotgun (WGS) entry which is preliminary data.</text>
</comment>
<proteinExistence type="predicted"/>
<sequence length="170" mass="18723">MKKIYLAVCILFFVAYTSSCERDDICTDGDTPLLVLGFFDSEDTTVAKDVPAFRVVETILNTDVNTFTSGTSSLDSVGIPLRTDAVTTSFVLITNSAINADTGEETGNLDTLTITYATRENFISRGCGFVINFDELDVQLTTDAENWIQDVSIQQQTIENSNNVHVKIFH</sequence>
<dbReference type="Proteomes" id="UP000237640">
    <property type="component" value="Unassembled WGS sequence"/>
</dbReference>
<evidence type="ECO:0000313" key="1">
    <source>
        <dbReference type="EMBL" id="PRX55524.1"/>
    </source>
</evidence>
<dbReference type="EMBL" id="PVYX01000002">
    <property type="protein sequence ID" value="PRX55524.1"/>
    <property type="molecule type" value="Genomic_DNA"/>
</dbReference>
<reference evidence="1 2" key="1">
    <citation type="submission" date="2018-03" db="EMBL/GenBank/DDBJ databases">
        <title>Genomic Encyclopedia of Archaeal and Bacterial Type Strains, Phase II (KMG-II): from individual species to whole genera.</title>
        <authorList>
            <person name="Goeker M."/>
        </authorList>
    </citation>
    <scope>NUCLEOTIDE SEQUENCE [LARGE SCALE GENOMIC DNA]</scope>
    <source>
        <strain evidence="1 2">DSM 25027</strain>
    </source>
</reference>
<keyword evidence="2" id="KW-1185">Reference proteome</keyword>
<dbReference type="OrthoDB" id="663527at2"/>
<gene>
    <name evidence="1" type="ORF">CLV81_3937</name>
</gene>
<name>A0A2T0MDF9_9FLAO</name>